<keyword evidence="2" id="KW-1185">Reference proteome</keyword>
<organism evidence="1 2">
    <name type="scientific">Acer saccharum</name>
    <name type="common">Sugar maple</name>
    <dbReference type="NCBI Taxonomy" id="4024"/>
    <lineage>
        <taxon>Eukaryota</taxon>
        <taxon>Viridiplantae</taxon>
        <taxon>Streptophyta</taxon>
        <taxon>Embryophyta</taxon>
        <taxon>Tracheophyta</taxon>
        <taxon>Spermatophyta</taxon>
        <taxon>Magnoliopsida</taxon>
        <taxon>eudicotyledons</taxon>
        <taxon>Gunneridae</taxon>
        <taxon>Pentapetalae</taxon>
        <taxon>rosids</taxon>
        <taxon>malvids</taxon>
        <taxon>Sapindales</taxon>
        <taxon>Sapindaceae</taxon>
        <taxon>Hippocastanoideae</taxon>
        <taxon>Acereae</taxon>
        <taxon>Acer</taxon>
    </lineage>
</organism>
<reference evidence="1" key="1">
    <citation type="journal article" date="2022" name="Plant J.">
        <title>Strategies of tolerance reflected in two North American maple genomes.</title>
        <authorList>
            <person name="McEvoy S.L."/>
            <person name="Sezen U.U."/>
            <person name="Trouern-Trend A."/>
            <person name="McMahon S.M."/>
            <person name="Schaberg P.G."/>
            <person name="Yang J."/>
            <person name="Wegrzyn J.L."/>
            <person name="Swenson N.G."/>
        </authorList>
    </citation>
    <scope>NUCLEOTIDE SEQUENCE</scope>
    <source>
        <strain evidence="1">NS2018</strain>
    </source>
</reference>
<reference evidence="1" key="2">
    <citation type="submission" date="2023-06" db="EMBL/GenBank/DDBJ databases">
        <authorList>
            <person name="Swenson N.G."/>
            <person name="Wegrzyn J.L."/>
            <person name="Mcevoy S.L."/>
        </authorList>
    </citation>
    <scope>NUCLEOTIDE SEQUENCE</scope>
    <source>
        <strain evidence="1">NS2018</strain>
        <tissue evidence="1">Leaf</tissue>
    </source>
</reference>
<evidence type="ECO:0000313" key="1">
    <source>
        <dbReference type="EMBL" id="KAK0601360.1"/>
    </source>
</evidence>
<accession>A0AA39W2M2</accession>
<evidence type="ECO:0000313" key="2">
    <source>
        <dbReference type="Proteomes" id="UP001168877"/>
    </source>
</evidence>
<proteinExistence type="predicted"/>
<comment type="caution">
    <text evidence="1">The sequence shown here is derived from an EMBL/GenBank/DDBJ whole genome shotgun (WGS) entry which is preliminary data.</text>
</comment>
<dbReference type="AlphaFoldDB" id="A0AA39W2M2"/>
<gene>
    <name evidence="1" type="ORF">LWI29_023527</name>
</gene>
<dbReference type="Proteomes" id="UP001168877">
    <property type="component" value="Unassembled WGS sequence"/>
</dbReference>
<protein>
    <submittedName>
        <fullName evidence="1">Uncharacterized protein</fullName>
    </submittedName>
</protein>
<sequence length="227" mass="25368">MHCPAAITVVAGSFNDISGYDTLKSALQKAVYYEKPCQDGVNPLLYYAYDLMQSDVTKNCFWHSLQFVRNYGGVHYNELITHWIMEGYFDAFDRIDRAYQAGHVVLMELIDRSILKMLENNIVVVEGAALNMIDTRPRGFGGTASLGLDVSTLLIDGAHPDRELHKEFFSSMSGLTVLGVFNSGYKPLISYLSGLKELDVLVLRNCDLLDDTTHISNLRNIESSGDI</sequence>
<dbReference type="EMBL" id="JAUESC010000003">
    <property type="protein sequence ID" value="KAK0601360.1"/>
    <property type="molecule type" value="Genomic_DNA"/>
</dbReference>
<name>A0AA39W2M2_ACESA</name>